<dbReference type="GeneID" id="86821555"/>
<dbReference type="GO" id="GO:0005975">
    <property type="term" value="P:carbohydrate metabolic process"/>
    <property type="evidence" value="ECO:0007669"/>
    <property type="project" value="InterPro"/>
</dbReference>
<name>C0CHH0_BLAHS</name>
<dbReference type="NCBIfam" id="TIGR00167">
    <property type="entry name" value="cbbA"/>
    <property type="match status" value="1"/>
</dbReference>
<dbReference type="RefSeq" id="WP_005945234.1">
    <property type="nucleotide sequence ID" value="NZ_CP136423.1"/>
</dbReference>
<feature type="binding site" evidence="2">
    <location>
        <begin position="209"/>
        <end position="211"/>
    </location>
    <ligand>
        <name>dihydroxyacetone phosphate</name>
        <dbReference type="ChEBI" id="CHEBI:57642"/>
    </ligand>
</feature>
<dbReference type="PANTHER" id="PTHR30304">
    <property type="entry name" value="D-TAGATOSE-1,6-BISPHOSPHATE ALDOLASE"/>
    <property type="match status" value="1"/>
</dbReference>
<feature type="binding site" evidence="3">
    <location>
        <position position="134"/>
    </location>
    <ligand>
        <name>Zn(2+)</name>
        <dbReference type="ChEBI" id="CHEBI:29105"/>
        <label>2</label>
    </ligand>
</feature>
<organism evidence="4 5">
    <name type="scientific">Blautia hydrogenotrophica (strain DSM 10507 / JCM 14656 / S5a33)</name>
    <name type="common">Ruminococcus hydrogenotrophicus</name>
    <dbReference type="NCBI Taxonomy" id="476272"/>
    <lineage>
        <taxon>Bacteria</taxon>
        <taxon>Bacillati</taxon>
        <taxon>Bacillota</taxon>
        <taxon>Clostridia</taxon>
        <taxon>Lachnospirales</taxon>
        <taxon>Lachnospiraceae</taxon>
        <taxon>Blautia</taxon>
    </lineage>
</organism>
<feature type="binding site" evidence="2">
    <location>
        <position position="181"/>
    </location>
    <ligand>
        <name>dihydroxyacetone phosphate</name>
        <dbReference type="ChEBI" id="CHEBI:57642"/>
    </ligand>
</feature>
<dbReference type="InterPro" id="IPR000771">
    <property type="entry name" value="FBA_II"/>
</dbReference>
<feature type="binding site" evidence="3">
    <location>
        <position position="180"/>
    </location>
    <ligand>
        <name>Zn(2+)</name>
        <dbReference type="ChEBI" id="CHEBI:29105"/>
        <label>1</label>
        <note>catalytic</note>
    </ligand>
</feature>
<evidence type="ECO:0000256" key="3">
    <source>
        <dbReference type="PIRSR" id="PIRSR001359-3"/>
    </source>
</evidence>
<dbReference type="SUPFAM" id="SSF51569">
    <property type="entry name" value="Aldolase"/>
    <property type="match status" value="1"/>
</dbReference>
<keyword evidence="3" id="KW-0862">Zinc</keyword>
<proteinExistence type="predicted"/>
<dbReference type="Proteomes" id="UP000003100">
    <property type="component" value="Unassembled WGS sequence"/>
</dbReference>
<dbReference type="PIRSF" id="PIRSF001359">
    <property type="entry name" value="F_bP_aldolase_II"/>
    <property type="match status" value="1"/>
</dbReference>
<evidence type="ECO:0000256" key="1">
    <source>
        <dbReference type="PIRSR" id="PIRSR001359-1"/>
    </source>
</evidence>
<dbReference type="GO" id="GO:0008270">
    <property type="term" value="F:zinc ion binding"/>
    <property type="evidence" value="ECO:0007669"/>
    <property type="project" value="InterPro"/>
</dbReference>
<comment type="caution">
    <text evidence="4">The sequence shown here is derived from an EMBL/GenBank/DDBJ whole genome shotgun (WGS) entry which is preliminary data.</text>
</comment>
<comment type="cofactor">
    <cofactor evidence="3">
        <name>Zn(2+)</name>
        <dbReference type="ChEBI" id="CHEBI:29105"/>
    </cofactor>
    <text evidence="3">Binds 2 Zn(2+) ions per subunit. One is catalytic and the other provides a structural contribution.</text>
</comment>
<feature type="binding site" evidence="3">
    <location>
        <position position="208"/>
    </location>
    <ligand>
        <name>Zn(2+)</name>
        <dbReference type="ChEBI" id="CHEBI:29105"/>
        <label>1</label>
        <note>catalytic</note>
    </ligand>
</feature>
<evidence type="ECO:0000313" key="4">
    <source>
        <dbReference type="EMBL" id="EEG50769.1"/>
    </source>
</evidence>
<dbReference type="Pfam" id="PF01116">
    <property type="entry name" value="F_bP_aldolase"/>
    <property type="match status" value="1"/>
</dbReference>
<feature type="binding site" evidence="3">
    <location>
        <position position="104"/>
    </location>
    <ligand>
        <name>Zn(2+)</name>
        <dbReference type="ChEBI" id="CHEBI:29105"/>
        <label>2</label>
    </ligand>
</feature>
<gene>
    <name evidence="4" type="ORF">RUMHYD_00284</name>
</gene>
<reference evidence="4 5" key="1">
    <citation type="submission" date="2009-01" db="EMBL/GenBank/DDBJ databases">
        <authorList>
            <person name="Fulton L."/>
            <person name="Clifton S."/>
            <person name="Fulton B."/>
            <person name="Xu J."/>
            <person name="Minx P."/>
            <person name="Pepin K.H."/>
            <person name="Johnson M."/>
            <person name="Bhonagiri V."/>
            <person name="Nash W.E."/>
            <person name="Mardis E.R."/>
            <person name="Wilson R.K."/>
        </authorList>
    </citation>
    <scope>NUCLEOTIDE SEQUENCE [LARGE SCALE GENOMIC DNA]</scope>
    <source>
        <strain evidence="5">DSM 10507 / JCM 14656 / S5a33</strain>
    </source>
</reference>
<evidence type="ECO:0000256" key="2">
    <source>
        <dbReference type="PIRSR" id="PIRSR001359-2"/>
    </source>
</evidence>
<evidence type="ECO:0000313" key="5">
    <source>
        <dbReference type="Proteomes" id="UP000003100"/>
    </source>
</evidence>
<dbReference type="PANTHER" id="PTHR30304:SF0">
    <property type="entry name" value="D-TAGATOSE-1,6-BISPHOSPHATE ALDOLASE SUBUNIT GATY-RELATED"/>
    <property type="match status" value="1"/>
</dbReference>
<dbReference type="CDD" id="cd00947">
    <property type="entry name" value="TBP_aldolase_IIB"/>
    <property type="match status" value="1"/>
</dbReference>
<keyword evidence="3" id="KW-0479">Metal-binding</keyword>
<dbReference type="InterPro" id="IPR050246">
    <property type="entry name" value="Class_II_FBP_aldolase"/>
</dbReference>
<reference evidence="4 5" key="2">
    <citation type="submission" date="2009-02" db="EMBL/GenBank/DDBJ databases">
        <title>Draft genome sequence of Blautia hydrogenotrophica DSM 10507 (Ruminococcus hydrogenotrophicus DSM 10507).</title>
        <authorList>
            <person name="Sudarsanam P."/>
            <person name="Ley R."/>
            <person name="Guruge J."/>
            <person name="Turnbaugh P.J."/>
            <person name="Mahowald M."/>
            <person name="Liep D."/>
            <person name="Gordon J."/>
        </authorList>
    </citation>
    <scope>NUCLEOTIDE SEQUENCE [LARGE SCALE GENOMIC DNA]</scope>
    <source>
        <strain evidence="5">DSM 10507 / JCM 14656 / S5a33</strain>
    </source>
</reference>
<dbReference type="GO" id="GO:0016832">
    <property type="term" value="F:aldehyde-lyase activity"/>
    <property type="evidence" value="ECO:0007669"/>
    <property type="project" value="InterPro"/>
</dbReference>
<evidence type="ECO:0008006" key="6">
    <source>
        <dbReference type="Google" id="ProtNLM"/>
    </source>
</evidence>
<dbReference type="InterPro" id="IPR013785">
    <property type="entry name" value="Aldolase_TIM"/>
</dbReference>
<dbReference type="PROSITE" id="PS00602">
    <property type="entry name" value="ALDOLASE_CLASS_II_1"/>
    <property type="match status" value="1"/>
</dbReference>
<dbReference type="EMBL" id="ACBZ01000009">
    <property type="protein sequence ID" value="EEG50769.1"/>
    <property type="molecule type" value="Genomic_DNA"/>
</dbReference>
<protein>
    <recommendedName>
        <fullName evidence="6">Fructose-bisphosphate aldolase</fullName>
    </recommendedName>
</protein>
<keyword evidence="5" id="KW-1185">Reference proteome</keyword>
<feature type="binding site" evidence="3">
    <location>
        <position position="83"/>
    </location>
    <ligand>
        <name>Zn(2+)</name>
        <dbReference type="ChEBI" id="CHEBI:29105"/>
        <label>1</label>
        <note>catalytic</note>
    </ligand>
</feature>
<dbReference type="PATRIC" id="fig|476272.21.peg.3290"/>
<dbReference type="Gene3D" id="3.20.20.70">
    <property type="entry name" value="Aldolase class I"/>
    <property type="match status" value="1"/>
</dbReference>
<dbReference type="PROSITE" id="PS00806">
    <property type="entry name" value="ALDOLASE_CLASS_II_2"/>
    <property type="match status" value="1"/>
</dbReference>
<accession>C0CHH0</accession>
<dbReference type="HOGENOM" id="CLU_040088_0_1_9"/>
<sequence length="286" mass="30348">MALVTLKEILAGTRAGHYAVGGFNFNGYEDAQGIINGAVAKNSPVILMASMGAVKYIGLHQVAGMVKGMAESVDIPVCLHLDHATDYDLIKEAIKCGFTSVMVDASAKSYEDNIADSKMIVDFAKQYGCSVEAELGKVGGKEENIVVEDASAAFTDPDDVPRFVSETGIDALAVAIGTVHGFYKSEPKLDFPRLQKIVEITDCPLVLHGGSGVPVEDFKKCVQMGMSKINVGTELKATYSNAVRAAVAANPESEFDPRKYVGPVKDACAKVVEGKIDIFGSANKAF</sequence>
<feature type="binding site" evidence="2">
    <location>
        <begin position="230"/>
        <end position="233"/>
    </location>
    <ligand>
        <name>dihydroxyacetone phosphate</name>
        <dbReference type="ChEBI" id="CHEBI:57642"/>
    </ligand>
</feature>
<dbReference type="AlphaFoldDB" id="C0CHH0"/>
<dbReference type="eggNOG" id="COG0191">
    <property type="taxonomic scope" value="Bacteria"/>
</dbReference>
<feature type="active site" description="Proton donor" evidence="1">
    <location>
        <position position="82"/>
    </location>
</feature>